<reference evidence="2 3" key="1">
    <citation type="submission" date="2016-11" db="EMBL/GenBank/DDBJ databases">
        <authorList>
            <person name="Jaros S."/>
            <person name="Januszkiewicz K."/>
            <person name="Wedrychowicz H."/>
        </authorList>
    </citation>
    <scope>NUCLEOTIDE SEQUENCE [LARGE SCALE GENOMIC DNA]</scope>
    <source>
        <strain evidence="2 3">DSM 17477</strain>
    </source>
</reference>
<dbReference type="SUPFAM" id="SSF55729">
    <property type="entry name" value="Acyl-CoA N-acyltransferases (Nat)"/>
    <property type="match status" value="1"/>
</dbReference>
<dbReference type="OrthoDB" id="9785602at2"/>
<dbReference type="RefSeq" id="WP_073050735.1">
    <property type="nucleotide sequence ID" value="NZ_FQZL01000038.1"/>
</dbReference>
<organism evidence="2 3">
    <name type="scientific">Dethiosulfatibacter aminovorans DSM 17477</name>
    <dbReference type="NCBI Taxonomy" id="1121476"/>
    <lineage>
        <taxon>Bacteria</taxon>
        <taxon>Bacillati</taxon>
        <taxon>Bacillota</taxon>
        <taxon>Tissierellia</taxon>
        <taxon>Dethiosulfatibacter</taxon>
    </lineage>
</organism>
<evidence type="ECO:0000313" key="2">
    <source>
        <dbReference type="EMBL" id="SHJ79098.1"/>
    </source>
</evidence>
<dbReference type="Gene3D" id="3.40.630.30">
    <property type="match status" value="1"/>
</dbReference>
<evidence type="ECO:0000313" key="3">
    <source>
        <dbReference type="Proteomes" id="UP000184052"/>
    </source>
</evidence>
<dbReference type="EMBL" id="FQZL01000038">
    <property type="protein sequence ID" value="SHJ79098.1"/>
    <property type="molecule type" value="Genomic_DNA"/>
</dbReference>
<feature type="domain" description="N-acetyltransferase" evidence="1">
    <location>
        <begin position="8"/>
        <end position="171"/>
    </location>
</feature>
<dbReference type="InterPro" id="IPR016181">
    <property type="entry name" value="Acyl_CoA_acyltransferase"/>
</dbReference>
<keyword evidence="2" id="KW-0808">Transferase</keyword>
<gene>
    <name evidence="2" type="ORF">SAMN02745751_03378</name>
</gene>
<name>A0A1M6M6M1_9FIRM</name>
<dbReference type="AlphaFoldDB" id="A0A1M6M6M1"/>
<dbReference type="PANTHER" id="PTHR43415:SF3">
    <property type="entry name" value="GNAT-FAMILY ACETYLTRANSFERASE"/>
    <property type="match status" value="1"/>
</dbReference>
<keyword evidence="3" id="KW-1185">Reference proteome</keyword>
<dbReference type="GO" id="GO:0016747">
    <property type="term" value="F:acyltransferase activity, transferring groups other than amino-acyl groups"/>
    <property type="evidence" value="ECO:0007669"/>
    <property type="project" value="InterPro"/>
</dbReference>
<dbReference type="Pfam" id="PF13302">
    <property type="entry name" value="Acetyltransf_3"/>
    <property type="match status" value="1"/>
</dbReference>
<dbReference type="PROSITE" id="PS51186">
    <property type="entry name" value="GNAT"/>
    <property type="match status" value="1"/>
</dbReference>
<dbReference type="STRING" id="1121476.SAMN02745751_03378"/>
<protein>
    <submittedName>
        <fullName evidence="2">Protein N-acetyltransferase, RimJ/RimL family</fullName>
    </submittedName>
</protein>
<dbReference type="PANTHER" id="PTHR43415">
    <property type="entry name" value="SPERMIDINE N(1)-ACETYLTRANSFERASE"/>
    <property type="match status" value="1"/>
</dbReference>
<proteinExistence type="predicted"/>
<evidence type="ECO:0000259" key="1">
    <source>
        <dbReference type="PROSITE" id="PS51186"/>
    </source>
</evidence>
<accession>A0A1M6M6M1</accession>
<dbReference type="InterPro" id="IPR000182">
    <property type="entry name" value="GNAT_dom"/>
</dbReference>
<sequence length="182" mass="21181">MNLIGKRVILRALEIEDMEYLREMLNDPEMESAVIGWSFPTSKYEQEQWYKNMITDKNNLKFAIQSNEGELIGLATLGKIDWKNRKATHGIKLGKNTPKGQGYATDAVMAVMKYAFEELQLNRLDGSWFENNIASQNLYIKCGWVIEGKVRKSIYKNNEYRNEVIVGILREEYYQLINDLNV</sequence>
<dbReference type="Proteomes" id="UP000184052">
    <property type="component" value="Unassembled WGS sequence"/>
</dbReference>